<dbReference type="InterPro" id="IPR041614">
    <property type="entry name" value="DprA_WH"/>
</dbReference>
<accession>A0A2H0C0M2</accession>
<dbReference type="Gene3D" id="1.10.10.10">
    <property type="entry name" value="Winged helix-like DNA-binding domain superfamily/Winged helix DNA-binding domain"/>
    <property type="match status" value="1"/>
</dbReference>
<dbReference type="Proteomes" id="UP000231021">
    <property type="component" value="Unassembled WGS sequence"/>
</dbReference>
<protein>
    <recommendedName>
        <fullName evidence="1">DprA winged helix domain-containing protein</fullName>
    </recommendedName>
</protein>
<sequence>MSTAPNLLLKQGAKLVTSIEDIFEEFNIKISPKKKENIRANLIDEERLVFDCLEDKALMADEMVLILKKPVSQILNLLSLMEIKGVIEKNSENRYQIKL</sequence>
<proteinExistence type="predicted"/>
<dbReference type="InterPro" id="IPR036388">
    <property type="entry name" value="WH-like_DNA-bd_sf"/>
</dbReference>
<feature type="domain" description="DprA winged helix" evidence="1">
    <location>
        <begin position="40"/>
        <end position="88"/>
    </location>
</feature>
<evidence type="ECO:0000313" key="3">
    <source>
        <dbReference type="Proteomes" id="UP000231021"/>
    </source>
</evidence>
<dbReference type="AlphaFoldDB" id="A0A2H0C0M2"/>
<gene>
    <name evidence="2" type="ORF">COW98_01925</name>
</gene>
<reference evidence="2 3" key="1">
    <citation type="submission" date="2017-09" db="EMBL/GenBank/DDBJ databases">
        <title>Depth-based differentiation of microbial function through sediment-hosted aquifers and enrichment of novel symbionts in the deep terrestrial subsurface.</title>
        <authorList>
            <person name="Probst A.J."/>
            <person name="Ladd B."/>
            <person name="Jarett J.K."/>
            <person name="Geller-Mcgrath D.E."/>
            <person name="Sieber C.M."/>
            <person name="Emerson J.B."/>
            <person name="Anantharaman K."/>
            <person name="Thomas B.C."/>
            <person name="Malmstrom R."/>
            <person name="Stieglmeier M."/>
            <person name="Klingl A."/>
            <person name="Woyke T."/>
            <person name="Ryan C.M."/>
            <person name="Banfield J.F."/>
        </authorList>
    </citation>
    <scope>NUCLEOTIDE SEQUENCE [LARGE SCALE GENOMIC DNA]</scope>
    <source>
        <strain evidence="2">CG22_combo_CG10-13_8_21_14_all_35_9</strain>
    </source>
</reference>
<comment type="caution">
    <text evidence="2">The sequence shown here is derived from an EMBL/GenBank/DDBJ whole genome shotgun (WGS) entry which is preliminary data.</text>
</comment>
<evidence type="ECO:0000313" key="2">
    <source>
        <dbReference type="EMBL" id="PIP62818.1"/>
    </source>
</evidence>
<name>A0A2H0C0M2_9BACT</name>
<dbReference type="Pfam" id="PF17782">
    <property type="entry name" value="WHD_DprA"/>
    <property type="match status" value="1"/>
</dbReference>
<dbReference type="EMBL" id="PCTB01000038">
    <property type="protein sequence ID" value="PIP62818.1"/>
    <property type="molecule type" value="Genomic_DNA"/>
</dbReference>
<evidence type="ECO:0000259" key="1">
    <source>
        <dbReference type="Pfam" id="PF17782"/>
    </source>
</evidence>
<organism evidence="2 3">
    <name type="scientific">Candidatus Roizmanbacteria bacterium CG22_combo_CG10-13_8_21_14_all_35_9</name>
    <dbReference type="NCBI Taxonomy" id="1974861"/>
    <lineage>
        <taxon>Bacteria</taxon>
        <taxon>Candidatus Roizmaniibacteriota</taxon>
    </lineage>
</organism>